<dbReference type="PANTHER" id="PTHR33406">
    <property type="entry name" value="MEMBRANE PROTEIN MJ1562-RELATED"/>
    <property type="match status" value="1"/>
</dbReference>
<keyword evidence="4 8" id="KW-0812">Transmembrane</keyword>
<feature type="transmembrane region" description="Helical" evidence="8">
    <location>
        <begin position="690"/>
        <end position="710"/>
    </location>
</feature>
<dbReference type="PROSITE" id="PS50156">
    <property type="entry name" value="SSD"/>
    <property type="match status" value="1"/>
</dbReference>
<evidence type="ECO:0000313" key="11">
    <source>
        <dbReference type="Proteomes" id="UP001499843"/>
    </source>
</evidence>
<feature type="compositionally biased region" description="Low complexity" evidence="7">
    <location>
        <begin position="741"/>
        <end position="751"/>
    </location>
</feature>
<comment type="similarity">
    <text evidence="2">Belongs to the resistance-nodulation-cell division (RND) (TC 2.A.6) family. MmpL subfamily.</text>
</comment>
<dbReference type="EMBL" id="BAAAQX010000013">
    <property type="protein sequence ID" value="GAA2209761.1"/>
    <property type="molecule type" value="Genomic_DNA"/>
</dbReference>
<gene>
    <name evidence="10" type="ORF">GCM10009850_052200</name>
</gene>
<dbReference type="PANTHER" id="PTHR33406:SF11">
    <property type="entry name" value="MEMBRANE PROTEIN SCO6666-RELATED"/>
    <property type="match status" value="1"/>
</dbReference>
<dbReference type="Proteomes" id="UP001499843">
    <property type="component" value="Unassembled WGS sequence"/>
</dbReference>
<feature type="compositionally biased region" description="Low complexity" evidence="7">
    <location>
        <begin position="765"/>
        <end position="794"/>
    </location>
</feature>
<evidence type="ECO:0000256" key="4">
    <source>
        <dbReference type="ARBA" id="ARBA00022692"/>
    </source>
</evidence>
<feature type="domain" description="SSD" evidence="9">
    <location>
        <begin position="194"/>
        <end position="325"/>
    </location>
</feature>
<evidence type="ECO:0000256" key="1">
    <source>
        <dbReference type="ARBA" id="ARBA00004651"/>
    </source>
</evidence>
<sequence length="878" mass="91986">MFESAGRLVYRSRWTLLALTLAAAVLVAPLGLELFGRMADGGFEDPRADSTTAARWNDEWYGGHAPDVVVLYRHPTVKVRDARYKAAVHASLRALPGRYVRAMATYWTTGSKKMVSRDGHATYAVVTLKGDEQRAYAAIADRLRTVENLYVSIGGSVPLLDELNDQTAADLTRAEAISMPVLLVLLVVVFGSLVAAGLPLVVGLLAVLGALVLLRLLTSVTEVSVFSLNVVTMLGLGLAIDYSLFVLKAFREEIARGATNEQAVVRTMATAGRTVAFSGLTVATALLGLLLFPQMFLRSIGLGAAAVVLVAVGAALIVLPAVLGVLGPRVNALRITPDFGPRGQGGLWHAVATSVMRRPVLYLVAVTAVLAGLAVPFLHVKFGNVDHRVLPAASESRRVAETLDRDFARNAMAAIDVHVLVERTFTDDPPLPGPLGQGHTPISAVTPVSPVDVRPLVRRLGRLPAVTEVEVAGLSQDNGAVRLAVRYAADPMSDQARALVRAIRALPPEPNVRRVVVGGPTAAQLDLQDSLVATLPWMALVVCSVTSVLLFAAFGSLVLPIKALLMNVLSIGASFGVIVWAFQDGHLASALDFTSTGAIEATVTVLILAVVFGLSMDYELFLLSRVRAEWERTGDNTAAVAAGLQQTGGVITSAALLLLVVIGAFSTAGITIVKLLGVGMFVAIVVDATLVRALLVPASMRLMGGVNWWLPRSWRAFHRRIALREPTPTPPPTPAPPPAPASALRPAAAPHTPAPASAPAPAPHPAAAVPPAAVSPAAVSPADASSGDASSAAGASADASSRAVAPSPSEVVPPAVTLNGRPAVFGADTDPVPLTAPIPRPDASQPQERPGWVRVVEKRARVVRPLPGGGWTWEEADE</sequence>
<protein>
    <submittedName>
        <fullName evidence="10">MMPL family transporter</fullName>
    </submittedName>
</protein>
<feature type="compositionally biased region" description="Pro residues" evidence="7">
    <location>
        <begin position="727"/>
        <end position="740"/>
    </location>
</feature>
<name>A0ABN3CL91_9ACTN</name>
<comment type="caution">
    <text evidence="10">The sequence shown here is derived from an EMBL/GenBank/DDBJ whole genome shotgun (WGS) entry which is preliminary data.</text>
</comment>
<comment type="subcellular location">
    <subcellularLocation>
        <location evidence="1">Cell membrane</location>
        <topology evidence="1">Multi-pass membrane protein</topology>
    </subcellularLocation>
</comment>
<dbReference type="InterPro" id="IPR050545">
    <property type="entry name" value="Mycobact_MmpL"/>
</dbReference>
<dbReference type="InterPro" id="IPR004869">
    <property type="entry name" value="MMPL_dom"/>
</dbReference>
<dbReference type="Pfam" id="PF03176">
    <property type="entry name" value="MMPL"/>
    <property type="match status" value="2"/>
</dbReference>
<feature type="transmembrane region" description="Helical" evidence="8">
    <location>
        <begin position="12"/>
        <end position="32"/>
    </location>
</feature>
<dbReference type="Gene3D" id="1.20.1640.10">
    <property type="entry name" value="Multidrug efflux transporter AcrB transmembrane domain"/>
    <property type="match status" value="2"/>
</dbReference>
<reference evidence="10 11" key="1">
    <citation type="journal article" date="2019" name="Int. J. Syst. Evol. Microbiol.">
        <title>The Global Catalogue of Microorganisms (GCM) 10K type strain sequencing project: providing services to taxonomists for standard genome sequencing and annotation.</title>
        <authorList>
            <consortium name="The Broad Institute Genomics Platform"/>
            <consortium name="The Broad Institute Genome Sequencing Center for Infectious Disease"/>
            <person name="Wu L."/>
            <person name="Ma J."/>
        </authorList>
    </citation>
    <scope>NUCLEOTIDE SEQUENCE [LARGE SCALE GENOMIC DNA]</scope>
    <source>
        <strain evidence="10 11">JCM 16114</strain>
    </source>
</reference>
<evidence type="ECO:0000256" key="2">
    <source>
        <dbReference type="ARBA" id="ARBA00010157"/>
    </source>
</evidence>
<evidence type="ECO:0000256" key="5">
    <source>
        <dbReference type="ARBA" id="ARBA00022989"/>
    </source>
</evidence>
<feature type="region of interest" description="Disordered" evidence="7">
    <location>
        <begin position="827"/>
        <end position="852"/>
    </location>
</feature>
<feature type="region of interest" description="Disordered" evidence="7">
    <location>
        <begin position="724"/>
        <end position="794"/>
    </location>
</feature>
<feature type="transmembrane region" description="Helical" evidence="8">
    <location>
        <begin position="535"/>
        <end position="557"/>
    </location>
</feature>
<feature type="compositionally biased region" description="Pro residues" evidence="7">
    <location>
        <begin position="752"/>
        <end position="764"/>
    </location>
</feature>
<feature type="transmembrane region" description="Helical" evidence="8">
    <location>
        <begin position="275"/>
        <end position="296"/>
    </location>
</feature>
<evidence type="ECO:0000259" key="9">
    <source>
        <dbReference type="PROSITE" id="PS50156"/>
    </source>
</evidence>
<keyword evidence="5 8" id="KW-1133">Transmembrane helix</keyword>
<dbReference type="RefSeq" id="WP_344479564.1">
    <property type="nucleotide sequence ID" value="NZ_BAAAQX010000013.1"/>
</dbReference>
<feature type="transmembrane region" description="Helical" evidence="8">
    <location>
        <begin position="360"/>
        <end position="380"/>
    </location>
</feature>
<feature type="transmembrane region" description="Helical" evidence="8">
    <location>
        <begin position="226"/>
        <end position="247"/>
    </location>
</feature>
<evidence type="ECO:0000256" key="6">
    <source>
        <dbReference type="ARBA" id="ARBA00023136"/>
    </source>
</evidence>
<feature type="transmembrane region" description="Helical" evidence="8">
    <location>
        <begin position="181"/>
        <end position="214"/>
    </location>
</feature>
<feature type="transmembrane region" description="Helical" evidence="8">
    <location>
        <begin position="302"/>
        <end position="326"/>
    </location>
</feature>
<keyword evidence="6 8" id="KW-0472">Membrane</keyword>
<evidence type="ECO:0000256" key="8">
    <source>
        <dbReference type="SAM" id="Phobius"/>
    </source>
</evidence>
<feature type="transmembrane region" description="Helical" evidence="8">
    <location>
        <begin position="603"/>
        <end position="623"/>
    </location>
</feature>
<feature type="transmembrane region" description="Helical" evidence="8">
    <location>
        <begin position="655"/>
        <end position="684"/>
    </location>
</feature>
<feature type="transmembrane region" description="Helical" evidence="8">
    <location>
        <begin position="564"/>
        <end position="583"/>
    </location>
</feature>
<keyword evidence="11" id="KW-1185">Reference proteome</keyword>
<organism evidence="10 11">
    <name type="scientific">Nonomuraea monospora</name>
    <dbReference type="NCBI Taxonomy" id="568818"/>
    <lineage>
        <taxon>Bacteria</taxon>
        <taxon>Bacillati</taxon>
        <taxon>Actinomycetota</taxon>
        <taxon>Actinomycetes</taxon>
        <taxon>Streptosporangiales</taxon>
        <taxon>Streptosporangiaceae</taxon>
        <taxon>Nonomuraea</taxon>
    </lineage>
</organism>
<dbReference type="SUPFAM" id="SSF82866">
    <property type="entry name" value="Multidrug efflux transporter AcrB transmembrane domain"/>
    <property type="match status" value="2"/>
</dbReference>
<keyword evidence="3" id="KW-1003">Cell membrane</keyword>
<dbReference type="InterPro" id="IPR000731">
    <property type="entry name" value="SSD"/>
</dbReference>
<evidence type="ECO:0000313" key="10">
    <source>
        <dbReference type="EMBL" id="GAA2209761.1"/>
    </source>
</evidence>
<evidence type="ECO:0000256" key="3">
    <source>
        <dbReference type="ARBA" id="ARBA00022475"/>
    </source>
</evidence>
<accession>A0ABN3CL91</accession>
<proteinExistence type="inferred from homology"/>
<evidence type="ECO:0000256" key="7">
    <source>
        <dbReference type="SAM" id="MobiDB-lite"/>
    </source>
</evidence>